<dbReference type="InterPro" id="IPR000754">
    <property type="entry name" value="Ribosomal_uS9"/>
</dbReference>
<dbReference type="HAMAP" id="MF_00532_B">
    <property type="entry name" value="Ribosomal_uS9_B"/>
    <property type="match status" value="1"/>
</dbReference>
<sequence length="153" mass="17720">MFIPDMRGRWWGKRKNKMENKELKKEKYYQATGRRKRATATVRIFPGQGEVEVNGKPAAEVFPSQIEQTTYQEPFKITETVGKFNVTATIDGGGKGGWLGALVLATSRALVKIEEKNRKILRDAGLLTRDPREKERKKYYLKKARKRPQYSKR</sequence>
<dbReference type="GO" id="GO:0006412">
    <property type="term" value="P:translation"/>
    <property type="evidence" value="ECO:0007669"/>
    <property type="project" value="UniProtKB-UniRule"/>
</dbReference>
<dbReference type="InterPro" id="IPR014721">
    <property type="entry name" value="Ribsml_uS5_D2-typ_fold_subgr"/>
</dbReference>
<dbReference type="PANTHER" id="PTHR21569">
    <property type="entry name" value="RIBOSOMAL PROTEIN S9"/>
    <property type="match status" value="1"/>
</dbReference>
<keyword evidence="2 5" id="KW-0689">Ribosomal protein</keyword>
<comment type="caution">
    <text evidence="6">The sequence shown here is derived from an EMBL/GenBank/DDBJ whole genome shotgun (WGS) entry which is preliminary data.</text>
</comment>
<evidence type="ECO:0000256" key="5">
    <source>
        <dbReference type="HAMAP-Rule" id="MF_00532"/>
    </source>
</evidence>
<dbReference type="GO" id="GO:0005737">
    <property type="term" value="C:cytoplasm"/>
    <property type="evidence" value="ECO:0007669"/>
    <property type="project" value="UniProtKB-ARBA"/>
</dbReference>
<dbReference type="FunFam" id="3.30.230.10:FF:000001">
    <property type="entry name" value="30S ribosomal protein S9"/>
    <property type="match status" value="1"/>
</dbReference>
<name>A0A0G1VHS4_9BACT</name>
<dbReference type="InterPro" id="IPR020568">
    <property type="entry name" value="Ribosomal_Su5_D2-typ_SF"/>
</dbReference>
<dbReference type="InterPro" id="IPR023035">
    <property type="entry name" value="Ribosomal_uS9_bac/plastid"/>
</dbReference>
<dbReference type="AlphaFoldDB" id="A0A0G1VHS4"/>
<evidence type="ECO:0000256" key="4">
    <source>
        <dbReference type="ARBA" id="ARBA00035259"/>
    </source>
</evidence>
<dbReference type="Gene3D" id="3.30.230.10">
    <property type="match status" value="1"/>
</dbReference>
<dbReference type="NCBIfam" id="NF001099">
    <property type="entry name" value="PRK00132.1"/>
    <property type="match status" value="1"/>
</dbReference>
<dbReference type="EMBL" id="LCPW01000005">
    <property type="protein sequence ID" value="KKW06006.1"/>
    <property type="molecule type" value="Genomic_DNA"/>
</dbReference>
<proteinExistence type="inferred from homology"/>
<comment type="similarity">
    <text evidence="1 5">Belongs to the universal ribosomal protein uS9 family.</text>
</comment>
<dbReference type="STRING" id="1618342.UY40_C0005G0064"/>
<dbReference type="PANTHER" id="PTHR21569:SF1">
    <property type="entry name" value="SMALL RIBOSOMAL SUBUNIT PROTEIN US9M"/>
    <property type="match status" value="1"/>
</dbReference>
<evidence type="ECO:0000256" key="3">
    <source>
        <dbReference type="ARBA" id="ARBA00023274"/>
    </source>
</evidence>
<accession>A0A0G1VHS4</accession>
<dbReference type="Proteomes" id="UP000034119">
    <property type="component" value="Unassembled WGS sequence"/>
</dbReference>
<protein>
    <recommendedName>
        <fullName evidence="4 5">Small ribosomal subunit protein uS9</fullName>
    </recommendedName>
</protein>
<keyword evidence="3 5" id="KW-0687">Ribonucleoprotein</keyword>
<reference evidence="6 7" key="1">
    <citation type="journal article" date="2015" name="Nature">
        <title>rRNA introns, odd ribosomes, and small enigmatic genomes across a large radiation of phyla.</title>
        <authorList>
            <person name="Brown C.T."/>
            <person name="Hug L.A."/>
            <person name="Thomas B.C."/>
            <person name="Sharon I."/>
            <person name="Castelle C.J."/>
            <person name="Singh A."/>
            <person name="Wilkins M.J."/>
            <person name="Williams K.H."/>
            <person name="Banfield J.F."/>
        </authorList>
    </citation>
    <scope>NUCLEOTIDE SEQUENCE [LARGE SCALE GENOMIC DNA]</scope>
</reference>
<dbReference type="GO" id="GO:0015935">
    <property type="term" value="C:small ribosomal subunit"/>
    <property type="evidence" value="ECO:0007669"/>
    <property type="project" value="UniProtKB-ARBA"/>
</dbReference>
<evidence type="ECO:0000313" key="7">
    <source>
        <dbReference type="Proteomes" id="UP000034119"/>
    </source>
</evidence>
<dbReference type="GO" id="GO:0003723">
    <property type="term" value="F:RNA binding"/>
    <property type="evidence" value="ECO:0007669"/>
    <property type="project" value="TreeGrafter"/>
</dbReference>
<dbReference type="PATRIC" id="fig|1618342.3.peg.269"/>
<dbReference type="GO" id="GO:0003735">
    <property type="term" value="F:structural constituent of ribosome"/>
    <property type="evidence" value="ECO:0007669"/>
    <property type="project" value="InterPro"/>
</dbReference>
<evidence type="ECO:0000256" key="1">
    <source>
        <dbReference type="ARBA" id="ARBA00005251"/>
    </source>
</evidence>
<dbReference type="SUPFAM" id="SSF54211">
    <property type="entry name" value="Ribosomal protein S5 domain 2-like"/>
    <property type="match status" value="1"/>
</dbReference>
<evidence type="ECO:0000313" key="6">
    <source>
        <dbReference type="EMBL" id="KKW06006.1"/>
    </source>
</evidence>
<dbReference type="Pfam" id="PF00380">
    <property type="entry name" value="Ribosomal_S9"/>
    <property type="match status" value="1"/>
</dbReference>
<evidence type="ECO:0000256" key="2">
    <source>
        <dbReference type="ARBA" id="ARBA00022980"/>
    </source>
</evidence>
<organism evidence="6 7">
    <name type="scientific">candidate division CPR1 bacterium GW2011_GWC1_49_13</name>
    <dbReference type="NCBI Taxonomy" id="1618342"/>
    <lineage>
        <taxon>Bacteria</taxon>
        <taxon>candidate division CPR1</taxon>
    </lineage>
</organism>
<gene>
    <name evidence="5" type="primary">rpsI</name>
    <name evidence="6" type="ORF">UY40_C0005G0064</name>
</gene>